<feature type="compositionally biased region" description="Polar residues" evidence="1">
    <location>
        <begin position="546"/>
        <end position="559"/>
    </location>
</feature>
<feature type="region of interest" description="Disordered" evidence="1">
    <location>
        <begin position="397"/>
        <end position="562"/>
    </location>
</feature>
<proteinExistence type="predicted"/>
<evidence type="ECO:0000256" key="1">
    <source>
        <dbReference type="SAM" id="MobiDB-lite"/>
    </source>
</evidence>
<evidence type="ECO:0000313" key="2">
    <source>
        <dbReference type="EMBL" id="KAE8379318.1"/>
    </source>
</evidence>
<evidence type="ECO:0000313" key="3">
    <source>
        <dbReference type="Proteomes" id="UP000326198"/>
    </source>
</evidence>
<feature type="region of interest" description="Disordered" evidence="1">
    <location>
        <begin position="16"/>
        <end position="39"/>
    </location>
</feature>
<protein>
    <submittedName>
        <fullName evidence="2">Uncharacterized protein</fullName>
    </submittedName>
</protein>
<dbReference type="AlphaFoldDB" id="A0A5N7BC22"/>
<sequence>MNSIIKRIVSLFSIKEPRRDRSPPPAEPEQTLDQTPTMNHPELVSVVVFPPTFDLDPYESFDEEYFQRTVDEILSDQASFENSFDEYSGARMMDGSSERGASILKDSGVGGSGYLASPYFSSKVARKRPVAHRIIRKIESTDGEDEEDDDEDEEVLMSEEAERFYDGQHGSKVDRREDPADSVAKVKLEELEKVGLGDEVRLPEVEAEPAARAPSVIDVDAYGGEGLEEVSEERFIFASVSEKEHDRLVKFLVAHPFMREGAYPVERSARRRFVSDVRREASVSGMDEGALGVLIKWIKKTYLEVCMVADADKEGSEFGDEIDGENMVEHQSQREPKKERKRKRTSVDQEREKSKPKKTKRSKDLMTPSKHIMREVINIDSDDPAIAIPKSSCANIGAMKQSPVPRTDFQRTPISHRVNHENSQSGRAIIEHVTPKTPTTPSRQKRNERRTSNKKSSPLPPPTPRLNTSTPNNIIANSERSRRVSQAQTSRSDSAKKRTVSSAMDPPASHSKNPKSPSIIQKARKKEKQREKRQRRKERRKSERSVTTSEVSQPSQTEATCMANPVAHEYSVGSTSSVHKAVAPPSDTFWDMDF</sequence>
<dbReference type="OrthoDB" id="10265068at2759"/>
<keyword evidence="3" id="KW-1185">Reference proteome</keyword>
<accession>A0A5N7BC22</accession>
<name>A0A5N7BC22_9EURO</name>
<feature type="compositionally biased region" description="Polar residues" evidence="1">
    <location>
        <begin position="510"/>
        <end position="519"/>
    </location>
</feature>
<dbReference type="EMBL" id="ML736196">
    <property type="protein sequence ID" value="KAE8379318.1"/>
    <property type="molecule type" value="Genomic_DNA"/>
</dbReference>
<feature type="compositionally biased region" description="Acidic residues" evidence="1">
    <location>
        <begin position="317"/>
        <end position="326"/>
    </location>
</feature>
<feature type="region of interest" description="Disordered" evidence="1">
    <location>
        <begin position="317"/>
        <end position="370"/>
    </location>
</feature>
<organism evidence="2 3">
    <name type="scientific">Aspergillus bertholletiae</name>
    <dbReference type="NCBI Taxonomy" id="1226010"/>
    <lineage>
        <taxon>Eukaryota</taxon>
        <taxon>Fungi</taxon>
        <taxon>Dikarya</taxon>
        <taxon>Ascomycota</taxon>
        <taxon>Pezizomycotina</taxon>
        <taxon>Eurotiomycetes</taxon>
        <taxon>Eurotiomycetidae</taxon>
        <taxon>Eurotiales</taxon>
        <taxon>Aspergillaceae</taxon>
        <taxon>Aspergillus</taxon>
        <taxon>Aspergillus subgen. Circumdati</taxon>
    </lineage>
</organism>
<gene>
    <name evidence="2" type="ORF">BDV26DRAFT_172473</name>
</gene>
<reference evidence="2 3" key="1">
    <citation type="submission" date="2019-04" db="EMBL/GenBank/DDBJ databases">
        <title>Friends and foes A comparative genomics studyof 23 Aspergillus species from section Flavi.</title>
        <authorList>
            <consortium name="DOE Joint Genome Institute"/>
            <person name="Kjaerbolling I."/>
            <person name="Vesth T."/>
            <person name="Frisvad J.C."/>
            <person name="Nybo J.L."/>
            <person name="Theobald S."/>
            <person name="Kildgaard S."/>
            <person name="Isbrandt T."/>
            <person name="Kuo A."/>
            <person name="Sato A."/>
            <person name="Lyhne E.K."/>
            <person name="Kogle M.E."/>
            <person name="Wiebenga A."/>
            <person name="Kun R.S."/>
            <person name="Lubbers R.J."/>
            <person name="Makela M.R."/>
            <person name="Barry K."/>
            <person name="Chovatia M."/>
            <person name="Clum A."/>
            <person name="Daum C."/>
            <person name="Haridas S."/>
            <person name="He G."/>
            <person name="LaButti K."/>
            <person name="Lipzen A."/>
            <person name="Mondo S."/>
            <person name="Riley R."/>
            <person name="Salamov A."/>
            <person name="Simmons B.A."/>
            <person name="Magnuson J.K."/>
            <person name="Henrissat B."/>
            <person name="Mortensen U.H."/>
            <person name="Larsen T.O."/>
            <person name="Devries R.P."/>
            <person name="Grigoriev I.V."/>
            <person name="Machida M."/>
            <person name="Baker S.E."/>
            <person name="Andersen M.R."/>
        </authorList>
    </citation>
    <scope>NUCLEOTIDE SEQUENCE [LARGE SCALE GENOMIC DNA]</scope>
    <source>
        <strain evidence="2 3">IBT 29228</strain>
    </source>
</reference>
<feature type="compositionally biased region" description="Basic and acidic residues" evidence="1">
    <location>
        <begin position="327"/>
        <end position="338"/>
    </location>
</feature>
<feature type="compositionally biased region" description="Basic residues" evidence="1">
    <location>
        <begin position="522"/>
        <end position="539"/>
    </location>
</feature>
<feature type="compositionally biased region" description="Polar residues" evidence="1">
    <location>
        <begin position="465"/>
        <end position="492"/>
    </location>
</feature>
<dbReference type="Proteomes" id="UP000326198">
    <property type="component" value="Unassembled WGS sequence"/>
</dbReference>